<reference evidence="1 2" key="2">
    <citation type="journal article" date="2022" name="Mol. Biol. Evol.">
        <title>Comparative Genomics Reveals Insights into the Divergent Evolution of Astigmatic Mites and Household Pest Adaptations.</title>
        <authorList>
            <person name="Xiong Q."/>
            <person name="Wan A.T."/>
            <person name="Liu X."/>
            <person name="Fung C.S."/>
            <person name="Xiao X."/>
            <person name="Malainual N."/>
            <person name="Hou J."/>
            <person name="Wang L."/>
            <person name="Wang M."/>
            <person name="Yang K.Y."/>
            <person name="Cui Y."/>
            <person name="Leung E.L."/>
            <person name="Nong W."/>
            <person name="Shin S.K."/>
            <person name="Au S.W."/>
            <person name="Jeong K.Y."/>
            <person name="Chew F.T."/>
            <person name="Hui J.H."/>
            <person name="Leung T.F."/>
            <person name="Tungtrongchitr A."/>
            <person name="Zhong N."/>
            <person name="Liu Z."/>
            <person name="Tsui S.K."/>
        </authorList>
    </citation>
    <scope>NUCLEOTIDE SEQUENCE [LARGE SCALE GENOMIC DNA]</scope>
    <source>
        <strain evidence="1">Derp</strain>
    </source>
</reference>
<sequence length="161" mass="18097">MMIIRIQGSKVVGDDVQLCFRIDQSINQLLIFTLTIKPLRSGRSLGFFFKQESTKSLNSRLNTLNERVPTNELAIESVNCRLTPKSQIFISPREFTNIFDGLTSKRIIFLAIIVCVGRCNTLLTTPPLPEPNACISIKSSALTRSPTLRLDNINVSNRIRC</sequence>
<gene>
    <name evidence="1" type="ORF">DERP_013783</name>
</gene>
<reference evidence="1 2" key="1">
    <citation type="journal article" date="2018" name="J. Allergy Clin. Immunol.">
        <title>High-quality assembly of Dermatophagoides pteronyssinus genome and transcriptome reveals a wide range of novel allergens.</title>
        <authorList>
            <person name="Liu X.Y."/>
            <person name="Yang K.Y."/>
            <person name="Wang M.Q."/>
            <person name="Kwok J.S."/>
            <person name="Zeng X."/>
            <person name="Yang Z."/>
            <person name="Xiao X.J."/>
            <person name="Lau C.P."/>
            <person name="Li Y."/>
            <person name="Huang Z.M."/>
            <person name="Ba J.G."/>
            <person name="Yim A.K."/>
            <person name="Ouyang C.Y."/>
            <person name="Ngai S.M."/>
            <person name="Chan T.F."/>
            <person name="Leung E.L."/>
            <person name="Liu L."/>
            <person name="Liu Z.G."/>
            <person name="Tsui S.K."/>
        </authorList>
    </citation>
    <scope>NUCLEOTIDE SEQUENCE [LARGE SCALE GENOMIC DNA]</scope>
    <source>
        <strain evidence="1">Derp</strain>
    </source>
</reference>
<comment type="caution">
    <text evidence="1">The sequence shown here is derived from an EMBL/GenBank/DDBJ whole genome shotgun (WGS) entry which is preliminary data.</text>
</comment>
<proteinExistence type="predicted"/>
<dbReference type="EMBL" id="NJHN03000043">
    <property type="protein sequence ID" value="KAH9421333.1"/>
    <property type="molecule type" value="Genomic_DNA"/>
</dbReference>
<keyword evidence="2" id="KW-1185">Reference proteome</keyword>
<evidence type="ECO:0000313" key="1">
    <source>
        <dbReference type="EMBL" id="KAH9421333.1"/>
    </source>
</evidence>
<organism evidence="1 2">
    <name type="scientific">Dermatophagoides pteronyssinus</name>
    <name type="common">European house dust mite</name>
    <dbReference type="NCBI Taxonomy" id="6956"/>
    <lineage>
        <taxon>Eukaryota</taxon>
        <taxon>Metazoa</taxon>
        <taxon>Ecdysozoa</taxon>
        <taxon>Arthropoda</taxon>
        <taxon>Chelicerata</taxon>
        <taxon>Arachnida</taxon>
        <taxon>Acari</taxon>
        <taxon>Acariformes</taxon>
        <taxon>Sarcoptiformes</taxon>
        <taxon>Astigmata</taxon>
        <taxon>Psoroptidia</taxon>
        <taxon>Analgoidea</taxon>
        <taxon>Pyroglyphidae</taxon>
        <taxon>Dermatophagoidinae</taxon>
        <taxon>Dermatophagoides</taxon>
    </lineage>
</organism>
<dbReference type="Proteomes" id="UP000887458">
    <property type="component" value="Unassembled WGS sequence"/>
</dbReference>
<protein>
    <submittedName>
        <fullName evidence="1">Uncharacterized protein</fullName>
    </submittedName>
</protein>
<accession>A0ABQ8JFG9</accession>
<name>A0ABQ8JFG9_DERPT</name>
<evidence type="ECO:0000313" key="2">
    <source>
        <dbReference type="Proteomes" id="UP000887458"/>
    </source>
</evidence>